<dbReference type="GO" id="GO:0017148">
    <property type="term" value="P:negative regulation of translation"/>
    <property type="evidence" value="ECO:0007669"/>
    <property type="project" value="UniProtKB-KW"/>
</dbReference>
<protein>
    <recommendedName>
        <fullName evidence="6">rRNA N-glycosylase</fullName>
        <ecNumber evidence="6">3.2.2.22</ecNumber>
    </recommendedName>
</protein>
<proteinExistence type="evidence at transcript level"/>
<feature type="chain" id="PRO_5014098504" description="rRNA N-glycosylase" evidence="7">
    <location>
        <begin position="23"/>
        <end position="255"/>
    </location>
</feature>
<accession>I3V676</accession>
<gene>
    <name evidence="9" type="ORF">JCGZ_10883</name>
</gene>
<reference evidence="8" key="1">
    <citation type="submission" date="2012-03" db="EMBL/GenBank/DDBJ databases">
        <title>Genome-wide identification and expression analysis of RIPs family in Jatropha curcas L.</title>
        <authorList>
            <person name="Zhang S."/>
            <person name="Wu P.Z."/>
            <person name="Chen Y.P."/>
            <person name="Li M.R."/>
            <person name="Jiang H.W."/>
            <person name="Wu G.J."/>
        </authorList>
    </citation>
    <scope>NUCLEOTIDE SEQUENCE</scope>
    <source>
        <strain evidence="8">31449</strain>
    </source>
</reference>
<dbReference type="Gene3D" id="3.40.420.10">
    <property type="entry name" value="Ricin (A subunit), domain 1"/>
    <property type="match status" value="1"/>
</dbReference>
<evidence type="ECO:0000256" key="2">
    <source>
        <dbReference type="ARBA" id="ARBA00022656"/>
    </source>
</evidence>
<dbReference type="SUPFAM" id="SSF56371">
    <property type="entry name" value="Ribosome inactivating proteins (RIP)"/>
    <property type="match status" value="1"/>
</dbReference>
<dbReference type="GO" id="GO:0006952">
    <property type="term" value="P:defense response"/>
    <property type="evidence" value="ECO:0007669"/>
    <property type="project" value="UniProtKB-KW"/>
</dbReference>
<sequence>MEGNMKVWVVVATLLCWTIIFGLDRVIHPSAIHNCTVIVDEIPFVSFTITGDPGDDAAGYKQFMIDLREKLASGTTSNGVPVLRSTASNEAKYLLVNITNSGNKEITLGLNVISAYILAYKVGVNSYFFKDRSELKDAKKYLFTGTTQTILSKFSGNYHSLKDEGGDRETTDLGIQQLDSHIYTLHKSTLPKEIAKPLVCIIQLVSEATRYKYVENKIIDEIIVGFRPKLDSITRENNWGDLSKGIENADEKGNF</sequence>
<evidence type="ECO:0000256" key="4">
    <source>
        <dbReference type="ARBA" id="ARBA00022821"/>
    </source>
</evidence>
<evidence type="ECO:0000313" key="8">
    <source>
        <dbReference type="EMBL" id="AFK73429.1"/>
    </source>
</evidence>
<evidence type="ECO:0000256" key="3">
    <source>
        <dbReference type="ARBA" id="ARBA00022801"/>
    </source>
</evidence>
<dbReference type="PROSITE" id="PS00275">
    <property type="entry name" value="SHIGA_RICIN"/>
    <property type="match status" value="1"/>
</dbReference>
<evidence type="ECO:0000256" key="6">
    <source>
        <dbReference type="RuleBase" id="RU004915"/>
    </source>
</evidence>
<dbReference type="OrthoDB" id="1704365at2759"/>
<evidence type="ECO:0000313" key="9">
    <source>
        <dbReference type="EMBL" id="KDP34678.1"/>
    </source>
</evidence>
<evidence type="ECO:0000256" key="7">
    <source>
        <dbReference type="SAM" id="SignalP"/>
    </source>
</evidence>
<dbReference type="InterPro" id="IPR016138">
    <property type="entry name" value="Ribosome_inactivat_prot_sub1"/>
</dbReference>
<dbReference type="EMBL" id="JQ738126">
    <property type="protein sequence ID" value="AFK73429.1"/>
    <property type="molecule type" value="mRNA"/>
</dbReference>
<dbReference type="Pfam" id="PF00161">
    <property type="entry name" value="RIP"/>
    <property type="match status" value="1"/>
</dbReference>
<dbReference type="EC" id="3.2.2.22" evidence="6"/>
<keyword evidence="10" id="KW-1185">Reference proteome</keyword>
<dbReference type="InterPro" id="IPR016139">
    <property type="entry name" value="Ribosome_inactivat_prot_sub2"/>
</dbReference>
<dbReference type="Gene3D" id="4.10.470.10">
    <property type="entry name" value="Ricin (A Subunit), domain 2"/>
    <property type="match status" value="1"/>
</dbReference>
<evidence type="ECO:0000256" key="1">
    <source>
        <dbReference type="ARBA" id="ARBA00000237"/>
    </source>
</evidence>
<organism evidence="8">
    <name type="scientific">Jatropha curcas</name>
    <name type="common">Barbados nut</name>
    <dbReference type="NCBI Taxonomy" id="180498"/>
    <lineage>
        <taxon>Eukaryota</taxon>
        <taxon>Viridiplantae</taxon>
        <taxon>Streptophyta</taxon>
        <taxon>Embryophyta</taxon>
        <taxon>Tracheophyta</taxon>
        <taxon>Spermatophyta</taxon>
        <taxon>Magnoliopsida</taxon>
        <taxon>eudicotyledons</taxon>
        <taxon>Gunneridae</taxon>
        <taxon>Pentapetalae</taxon>
        <taxon>rosids</taxon>
        <taxon>fabids</taxon>
        <taxon>Malpighiales</taxon>
        <taxon>Euphorbiaceae</taxon>
        <taxon>Crotonoideae</taxon>
        <taxon>Jatropheae</taxon>
        <taxon>Jatropha</taxon>
    </lineage>
</organism>
<comment type="catalytic activity">
    <reaction evidence="1 6">
        <text>Endohydrolysis of the N-glycosidic bond at one specific adenosine on the 28S rRNA.</text>
        <dbReference type="EC" id="3.2.2.22"/>
    </reaction>
</comment>
<name>I3V676_JATCU</name>
<feature type="signal peptide" evidence="7">
    <location>
        <begin position="1"/>
        <end position="22"/>
    </location>
</feature>
<dbReference type="AlphaFoldDB" id="I3V676"/>
<dbReference type="PANTHER" id="PTHR33453:SF34">
    <property type="entry name" value="RIBOSOME-INACTIVATING PROTEIN"/>
    <property type="match status" value="1"/>
</dbReference>
<dbReference type="KEGG" id="jcu:105637074"/>
<keyword evidence="4 6" id="KW-0611">Plant defense</keyword>
<keyword evidence="3 6" id="KW-0378">Hydrolase</keyword>
<dbReference type="SMR" id="I3V676"/>
<dbReference type="InterPro" id="IPR036041">
    <property type="entry name" value="Ribosome-inact_prot_sf"/>
</dbReference>
<keyword evidence="7" id="KW-0732">Signal</keyword>
<evidence type="ECO:0000256" key="5">
    <source>
        <dbReference type="ARBA" id="ARBA00023193"/>
    </source>
</evidence>
<dbReference type="InterPro" id="IPR017989">
    <property type="entry name" value="Ribosome_inactivat_1/2"/>
</dbReference>
<dbReference type="InterPro" id="IPR001574">
    <property type="entry name" value="Ribosome_inactivat_prot"/>
</dbReference>
<dbReference type="GO" id="GO:0090729">
    <property type="term" value="F:toxin activity"/>
    <property type="evidence" value="ECO:0007669"/>
    <property type="project" value="UniProtKB-KW"/>
</dbReference>
<comment type="similarity">
    <text evidence="6">Belongs to the ribosome-inactivating protein family.</text>
</comment>
<dbReference type="EMBL" id="KK914513">
    <property type="protein sequence ID" value="KDP34678.1"/>
    <property type="molecule type" value="Genomic_DNA"/>
</dbReference>
<dbReference type="PANTHER" id="PTHR33453">
    <property type="match status" value="1"/>
</dbReference>
<keyword evidence="2 6" id="KW-0800">Toxin</keyword>
<dbReference type="InterPro" id="IPR017988">
    <property type="entry name" value="Ribosome_inactivat_prot_CS"/>
</dbReference>
<evidence type="ECO:0000313" key="10">
    <source>
        <dbReference type="Proteomes" id="UP000027138"/>
    </source>
</evidence>
<dbReference type="PRINTS" id="PR00396">
    <property type="entry name" value="SHIGARICIN"/>
</dbReference>
<keyword evidence="5 6" id="KW-0652">Protein synthesis inhibitor</keyword>
<dbReference type="Proteomes" id="UP000027138">
    <property type="component" value="Unassembled WGS sequence"/>
</dbReference>
<dbReference type="GO" id="GO:0030598">
    <property type="term" value="F:rRNA N-glycosylase activity"/>
    <property type="evidence" value="ECO:0007669"/>
    <property type="project" value="UniProtKB-EC"/>
</dbReference>
<reference evidence="9 10" key="2">
    <citation type="journal article" date="2014" name="PLoS ONE">
        <title>Global Analysis of Gene Expression Profiles in Physic Nut (Jatropha curcas L.) Seedlings Exposed to Salt Stress.</title>
        <authorList>
            <person name="Zhang L."/>
            <person name="Zhang C."/>
            <person name="Wu P."/>
            <person name="Chen Y."/>
            <person name="Li M."/>
            <person name="Jiang H."/>
            <person name="Wu G."/>
        </authorList>
    </citation>
    <scope>NUCLEOTIDE SEQUENCE [LARGE SCALE GENOMIC DNA]</scope>
    <source>
        <strain evidence="10">cv. GZQX0401</strain>
        <tissue evidence="9">Young leaves</tissue>
    </source>
</reference>